<dbReference type="EMBL" id="CP001349">
    <property type="protein sequence ID" value="ACL58725.1"/>
    <property type="molecule type" value="Genomic_DNA"/>
</dbReference>
<keyword evidence="2" id="KW-1185">Reference proteome</keyword>
<evidence type="ECO:0000313" key="1">
    <source>
        <dbReference type="EMBL" id="ACL58725.1"/>
    </source>
</evidence>
<protein>
    <submittedName>
        <fullName evidence="1">Uncharacterized protein</fullName>
    </submittedName>
</protein>
<organism evidence="1 2">
    <name type="scientific">Methylobacterium nodulans (strain LMG 21967 / CNCM I-2342 / ORS 2060)</name>
    <dbReference type="NCBI Taxonomy" id="460265"/>
    <lineage>
        <taxon>Bacteria</taxon>
        <taxon>Pseudomonadati</taxon>
        <taxon>Pseudomonadota</taxon>
        <taxon>Alphaproteobacteria</taxon>
        <taxon>Hyphomicrobiales</taxon>
        <taxon>Methylobacteriaceae</taxon>
        <taxon>Methylobacterium</taxon>
    </lineage>
</organism>
<accession>B8IRI5</accession>
<dbReference type="RefSeq" id="WP_015930381.1">
    <property type="nucleotide sequence ID" value="NC_011894.1"/>
</dbReference>
<name>B8IRI5_METNO</name>
<sequence>MPIPADQTLVRGDVILVRAVVEFVSPTDPDTIYATAEDGGTGITTRRQEADLAETLIAVGDEVTLADAEGEEDLRGIVRAVDGEDVWVRWSSALAAAPVVDRCLLIRTRTADEIAEAARNTAACLAAAE</sequence>
<dbReference type="Proteomes" id="UP000008207">
    <property type="component" value="Chromosome"/>
</dbReference>
<dbReference type="AlphaFoldDB" id="B8IRI5"/>
<evidence type="ECO:0000313" key="2">
    <source>
        <dbReference type="Proteomes" id="UP000008207"/>
    </source>
</evidence>
<dbReference type="STRING" id="460265.Mnod_3825"/>
<dbReference type="HOGENOM" id="CLU_1946307_0_0_5"/>
<proteinExistence type="predicted"/>
<gene>
    <name evidence="1" type="ordered locus">Mnod_3825</name>
</gene>
<reference evidence="1 2" key="1">
    <citation type="submission" date="2009-01" db="EMBL/GenBank/DDBJ databases">
        <title>Complete sequence of chromosome of Methylobacterium nodulans ORS 2060.</title>
        <authorList>
            <consortium name="US DOE Joint Genome Institute"/>
            <person name="Lucas S."/>
            <person name="Copeland A."/>
            <person name="Lapidus A."/>
            <person name="Glavina del Rio T."/>
            <person name="Dalin E."/>
            <person name="Tice H."/>
            <person name="Bruce D."/>
            <person name="Goodwin L."/>
            <person name="Pitluck S."/>
            <person name="Sims D."/>
            <person name="Brettin T."/>
            <person name="Detter J.C."/>
            <person name="Han C."/>
            <person name="Larimer F."/>
            <person name="Land M."/>
            <person name="Hauser L."/>
            <person name="Kyrpides N."/>
            <person name="Ivanova N."/>
            <person name="Marx C.J."/>
            <person name="Richardson P."/>
        </authorList>
    </citation>
    <scope>NUCLEOTIDE SEQUENCE [LARGE SCALE GENOMIC DNA]</scope>
    <source>
        <strain evidence="2">LMG 21967 / CNCM I-2342 / ORS 2060</strain>
    </source>
</reference>
<dbReference type="KEGG" id="mno:Mnod_3825"/>
<dbReference type="eggNOG" id="ENOG50311UX">
    <property type="taxonomic scope" value="Bacteria"/>
</dbReference>